<dbReference type="InterPro" id="IPR001633">
    <property type="entry name" value="EAL_dom"/>
</dbReference>
<evidence type="ECO:0000313" key="2">
    <source>
        <dbReference type="EMBL" id="GHA83191.1"/>
    </source>
</evidence>
<reference evidence="2" key="2">
    <citation type="submission" date="2020-09" db="EMBL/GenBank/DDBJ databases">
        <authorList>
            <person name="Sun Q."/>
            <person name="Kim S."/>
        </authorList>
    </citation>
    <scope>NUCLEOTIDE SEQUENCE</scope>
    <source>
        <strain evidence="2">KCTC 23077</strain>
    </source>
</reference>
<dbReference type="InterPro" id="IPR050706">
    <property type="entry name" value="Cyclic-di-GMP_PDE-like"/>
</dbReference>
<sequence>MYLKSFFDGASHPHPCGGCGAENLLDFEVRMAFQPIVDAVAREVFAYEALVRGANGEGAGAVIARVDETQMYRFDQTCRVKAIETAARLGMQARLSINFIPNAVYHPATCIRLTLEAARRFDFDPAKLIFEATESERVQDSAHVVGIIRDYQQRGFLTAIDDFGSGYAGLTLLAEFQPDIVKLDMGLIRNIDQHRARQAIVAGIVSTCAALGCRVLAEGVETAEEYRYLRGMGIGLFQGYLFARPELEALPTVAPALWDAIDAES</sequence>
<dbReference type="InterPro" id="IPR035919">
    <property type="entry name" value="EAL_sf"/>
</dbReference>
<organism evidence="2 3">
    <name type="scientific">Cognatilysobacter bugurensis</name>
    <dbReference type="NCBI Taxonomy" id="543356"/>
    <lineage>
        <taxon>Bacteria</taxon>
        <taxon>Pseudomonadati</taxon>
        <taxon>Pseudomonadota</taxon>
        <taxon>Gammaproteobacteria</taxon>
        <taxon>Lysobacterales</taxon>
        <taxon>Lysobacteraceae</taxon>
        <taxon>Cognatilysobacter</taxon>
    </lineage>
</organism>
<dbReference type="EMBL" id="BMYD01000003">
    <property type="protein sequence ID" value="GHA83191.1"/>
    <property type="molecule type" value="Genomic_DNA"/>
</dbReference>
<dbReference type="PANTHER" id="PTHR33121:SF15">
    <property type="entry name" value="BLUE LIGHT- AND TEMPERATURE-REGULATED ANTIREPRESSOR BLUF"/>
    <property type="match status" value="1"/>
</dbReference>
<dbReference type="AlphaFoldDB" id="A0A918T179"/>
<dbReference type="PANTHER" id="PTHR33121">
    <property type="entry name" value="CYCLIC DI-GMP PHOSPHODIESTERASE PDEF"/>
    <property type="match status" value="1"/>
</dbReference>
<gene>
    <name evidence="2" type="ORF">GCM10007067_21630</name>
</gene>
<name>A0A918T179_9GAMM</name>
<dbReference type="SUPFAM" id="SSF141868">
    <property type="entry name" value="EAL domain-like"/>
    <property type="match status" value="1"/>
</dbReference>
<keyword evidence="3" id="KW-1185">Reference proteome</keyword>
<dbReference type="Proteomes" id="UP000646426">
    <property type="component" value="Unassembled WGS sequence"/>
</dbReference>
<accession>A0A918T179</accession>
<dbReference type="CDD" id="cd01948">
    <property type="entry name" value="EAL"/>
    <property type="match status" value="1"/>
</dbReference>
<feature type="domain" description="EAL" evidence="1">
    <location>
        <begin position="13"/>
        <end position="259"/>
    </location>
</feature>
<dbReference type="RefSeq" id="WP_189456393.1">
    <property type="nucleotide sequence ID" value="NZ_BMYD01000003.1"/>
</dbReference>
<evidence type="ECO:0000313" key="3">
    <source>
        <dbReference type="Proteomes" id="UP000646426"/>
    </source>
</evidence>
<proteinExistence type="predicted"/>
<dbReference type="GO" id="GO:0071111">
    <property type="term" value="F:cyclic-guanylate-specific phosphodiesterase activity"/>
    <property type="evidence" value="ECO:0007669"/>
    <property type="project" value="InterPro"/>
</dbReference>
<protein>
    <submittedName>
        <fullName evidence="2">Diguanylate phosphodiesterase</fullName>
    </submittedName>
</protein>
<reference evidence="2" key="1">
    <citation type="journal article" date="2014" name="Int. J. Syst. Evol. Microbiol.">
        <title>Complete genome sequence of Corynebacterium casei LMG S-19264T (=DSM 44701T), isolated from a smear-ripened cheese.</title>
        <authorList>
            <consortium name="US DOE Joint Genome Institute (JGI-PGF)"/>
            <person name="Walter F."/>
            <person name="Albersmeier A."/>
            <person name="Kalinowski J."/>
            <person name="Ruckert C."/>
        </authorList>
    </citation>
    <scope>NUCLEOTIDE SEQUENCE</scope>
    <source>
        <strain evidence="2">KCTC 23077</strain>
    </source>
</reference>
<dbReference type="SMART" id="SM00052">
    <property type="entry name" value="EAL"/>
    <property type="match status" value="1"/>
</dbReference>
<evidence type="ECO:0000259" key="1">
    <source>
        <dbReference type="PROSITE" id="PS50883"/>
    </source>
</evidence>
<dbReference type="PROSITE" id="PS50883">
    <property type="entry name" value="EAL"/>
    <property type="match status" value="1"/>
</dbReference>
<dbReference type="Gene3D" id="3.20.20.450">
    <property type="entry name" value="EAL domain"/>
    <property type="match status" value="1"/>
</dbReference>
<comment type="caution">
    <text evidence="2">The sequence shown here is derived from an EMBL/GenBank/DDBJ whole genome shotgun (WGS) entry which is preliminary data.</text>
</comment>
<dbReference type="Pfam" id="PF00563">
    <property type="entry name" value="EAL"/>
    <property type="match status" value="1"/>
</dbReference>